<name>A0ACC1B5D2_9ROSI</name>
<dbReference type="Proteomes" id="UP001164250">
    <property type="component" value="Chromosome 6"/>
</dbReference>
<comment type="caution">
    <text evidence="1">The sequence shown here is derived from an EMBL/GenBank/DDBJ whole genome shotgun (WGS) entry which is preliminary data.</text>
</comment>
<sequence>MEVLCLFLLLKKGMNFHKNQGALAASEKLIFKTAEGEDGYFSAKDSFPSVSVDFSANLSEGTVPAQKMNKVLDRSNNFSFLVAAEDKAGDAPIPNDSLGVETINLCAPDPLDFVQDNSAHSPPATQDKKMDTFNSTANSGKSDSDSIGQEIATAMMTVLLPQAIPLLNKVSRKKKATLKASESLSCRVNPKKNDETSCFVDASFPESDVCVNFDQNSAGIGIHLVEKDIKIESDCIEDANDAHQRGMINSVQLSGKDISTKIAASETVSVAEAPKKVYSRKKETLAVSVISEMKSSDDKQHEEDFGAKTRLEEQSHVSSVISQNAAVLGDSKGEELCNSSDPYAIHMKSEGHSDEELFGQMKPFKVSSDTKLQKNVELNNELEGIVDFAGCYFHPMPISSVLLTTKGNEIYICVSCGLLNEKNRTLFIYKVAIQEQSVGCPSFIGHTSVILPFLKDIFGRDIALETSCWLFTPDGQCLVLLGRIETPYCREGRIDCLCSTCTLECSEKNAVKIVQAKSGYVSVVANLKTDDSVQCILVCEPYYVIAVGESGRMHVWEMDSTWSAQIEEFVISVDDYIYPCIVELKKIPNSASLVVGHNGFGEFGLWYVASEFLSSLGYFETSLSVKVLCSKHFNLSILSNKFLLLAKRYLCFHQELVWRRTSKELWMQQICGSQNTMRTILFFSRRGKILPFGFLSQLPLFLKLNMNHISSDCQTNPVRFWRLALLVKNMVILGSTLDPRAAAIGAFSGHGIIGTDDGLVYAWELSSGTKLGTLHHFKGSTVSCIATDDSNSQVLAVAGDGGQLLLYMHSGKNNANQ</sequence>
<proteinExistence type="predicted"/>
<organism evidence="1 2">
    <name type="scientific">Pistacia atlantica</name>
    <dbReference type="NCBI Taxonomy" id="434234"/>
    <lineage>
        <taxon>Eukaryota</taxon>
        <taxon>Viridiplantae</taxon>
        <taxon>Streptophyta</taxon>
        <taxon>Embryophyta</taxon>
        <taxon>Tracheophyta</taxon>
        <taxon>Spermatophyta</taxon>
        <taxon>Magnoliopsida</taxon>
        <taxon>eudicotyledons</taxon>
        <taxon>Gunneridae</taxon>
        <taxon>Pentapetalae</taxon>
        <taxon>rosids</taxon>
        <taxon>malvids</taxon>
        <taxon>Sapindales</taxon>
        <taxon>Anacardiaceae</taxon>
        <taxon>Pistacia</taxon>
    </lineage>
</organism>
<evidence type="ECO:0000313" key="2">
    <source>
        <dbReference type="Proteomes" id="UP001164250"/>
    </source>
</evidence>
<reference evidence="2" key="1">
    <citation type="journal article" date="2023" name="G3 (Bethesda)">
        <title>Genome assembly and association tests identify interacting loci associated with vigor, precocity, and sex in interspecific pistachio rootstocks.</title>
        <authorList>
            <person name="Palmer W."/>
            <person name="Jacygrad E."/>
            <person name="Sagayaradj S."/>
            <person name="Cavanaugh K."/>
            <person name="Han R."/>
            <person name="Bertier L."/>
            <person name="Beede B."/>
            <person name="Kafkas S."/>
            <person name="Golino D."/>
            <person name="Preece J."/>
            <person name="Michelmore R."/>
        </authorList>
    </citation>
    <scope>NUCLEOTIDE SEQUENCE [LARGE SCALE GENOMIC DNA]</scope>
</reference>
<keyword evidence="2" id="KW-1185">Reference proteome</keyword>
<dbReference type="EMBL" id="CM047902">
    <property type="protein sequence ID" value="KAJ0094151.1"/>
    <property type="molecule type" value="Genomic_DNA"/>
</dbReference>
<gene>
    <name evidence="1" type="ORF">Patl1_16657</name>
</gene>
<accession>A0ACC1B5D2</accession>
<protein>
    <submittedName>
        <fullName evidence="1">Uncharacterized protein</fullName>
    </submittedName>
</protein>
<evidence type="ECO:0000313" key="1">
    <source>
        <dbReference type="EMBL" id="KAJ0094151.1"/>
    </source>
</evidence>